<feature type="transmembrane region" description="Helical" evidence="1">
    <location>
        <begin position="205"/>
        <end position="221"/>
    </location>
</feature>
<gene>
    <name evidence="2" type="ORF">SAMN02745704_02203</name>
</gene>
<dbReference type="Proteomes" id="UP000190027">
    <property type="component" value="Unassembled WGS sequence"/>
</dbReference>
<keyword evidence="3" id="KW-1185">Reference proteome</keyword>
<keyword evidence="1" id="KW-0812">Transmembrane</keyword>
<feature type="transmembrane region" description="Helical" evidence="1">
    <location>
        <begin position="233"/>
        <end position="249"/>
    </location>
</feature>
<dbReference type="GO" id="GO:0009401">
    <property type="term" value="P:phosphoenolpyruvate-dependent sugar phosphotransferase system"/>
    <property type="evidence" value="ECO:0007669"/>
    <property type="project" value="InterPro"/>
</dbReference>
<dbReference type="GO" id="GO:0016020">
    <property type="term" value="C:membrane"/>
    <property type="evidence" value="ECO:0007669"/>
    <property type="project" value="InterPro"/>
</dbReference>
<feature type="transmembrane region" description="Helical" evidence="1">
    <location>
        <begin position="61"/>
        <end position="83"/>
    </location>
</feature>
<accession>A0A1T4XL59</accession>
<evidence type="ECO:0000313" key="2">
    <source>
        <dbReference type="EMBL" id="SKA90302.1"/>
    </source>
</evidence>
<dbReference type="STRING" id="1121449.SAMN02745704_02203"/>
<dbReference type="PROSITE" id="PS51108">
    <property type="entry name" value="PTS_EIID"/>
    <property type="match status" value="1"/>
</dbReference>
<dbReference type="InterPro" id="IPR004704">
    <property type="entry name" value="PTS_IID_man"/>
</dbReference>
<organism evidence="2 3">
    <name type="scientific">Paucidesulfovibrio gracilis DSM 16080</name>
    <dbReference type="NCBI Taxonomy" id="1121449"/>
    <lineage>
        <taxon>Bacteria</taxon>
        <taxon>Pseudomonadati</taxon>
        <taxon>Thermodesulfobacteriota</taxon>
        <taxon>Desulfovibrionia</taxon>
        <taxon>Desulfovibrionales</taxon>
        <taxon>Desulfovibrionaceae</taxon>
        <taxon>Paucidesulfovibrio</taxon>
    </lineage>
</organism>
<dbReference type="Pfam" id="PF03613">
    <property type="entry name" value="EIID-AGA"/>
    <property type="match status" value="1"/>
</dbReference>
<feature type="transmembrane region" description="Helical" evidence="1">
    <location>
        <begin position="181"/>
        <end position="199"/>
    </location>
</feature>
<dbReference type="RefSeq" id="WP_078717753.1">
    <property type="nucleotide sequence ID" value="NZ_FUYC01000012.1"/>
</dbReference>
<dbReference type="EMBL" id="FUYC01000012">
    <property type="protein sequence ID" value="SKA90302.1"/>
    <property type="molecule type" value="Genomic_DNA"/>
</dbReference>
<evidence type="ECO:0000313" key="3">
    <source>
        <dbReference type="Proteomes" id="UP000190027"/>
    </source>
</evidence>
<feature type="transmembrane region" description="Helical" evidence="1">
    <location>
        <begin position="21"/>
        <end position="41"/>
    </location>
</feature>
<name>A0A1T4XL59_9BACT</name>
<feature type="transmembrane region" description="Helical" evidence="1">
    <location>
        <begin position="137"/>
        <end position="160"/>
    </location>
</feature>
<sequence length="256" mass="29085">MADRNRSGQGRELIKCYLRCYFAGACFNARGYYSVGLAYAMDPGLAVIHRDPDALREARQRYVGHFNTHLFWLPCLVAIFLSAERHVASGHMPARMIERLKDTAAYTLSGIGDSVFAGSLLIFWALSSICLLLAGHFLLPLLLGIGFFLGLQCFRIYTFWAGHRLGLAFLERLRRWDLINWGQRIKLLNGGLLLGIWILAWPRPMLWTAWTGVALSMALFARGLHYRNIPREIVLVAFLAAMWGLPWIVNSVRQLF</sequence>
<protein>
    <submittedName>
        <fullName evidence="2">PTS system, mannose-specific IID component</fullName>
    </submittedName>
</protein>
<feature type="transmembrane region" description="Helical" evidence="1">
    <location>
        <begin position="104"/>
        <end position="125"/>
    </location>
</feature>
<dbReference type="AlphaFoldDB" id="A0A1T4XL59"/>
<proteinExistence type="predicted"/>
<evidence type="ECO:0000256" key="1">
    <source>
        <dbReference type="SAM" id="Phobius"/>
    </source>
</evidence>
<keyword evidence="1" id="KW-0472">Membrane</keyword>
<dbReference type="OrthoDB" id="9811533at2"/>
<reference evidence="2 3" key="1">
    <citation type="submission" date="2017-02" db="EMBL/GenBank/DDBJ databases">
        <authorList>
            <person name="Peterson S.W."/>
        </authorList>
    </citation>
    <scope>NUCLEOTIDE SEQUENCE [LARGE SCALE GENOMIC DNA]</scope>
    <source>
        <strain evidence="2 3">DSM 16080</strain>
    </source>
</reference>
<keyword evidence="1" id="KW-1133">Transmembrane helix</keyword>